<evidence type="ECO:0000313" key="4">
    <source>
        <dbReference type="Proteomes" id="UP000037696"/>
    </source>
</evidence>
<dbReference type="InterPro" id="IPR008949">
    <property type="entry name" value="Isoprenoid_synthase_dom_sf"/>
</dbReference>
<dbReference type="Gene3D" id="1.10.600.10">
    <property type="entry name" value="Farnesyl Diphosphate Synthase"/>
    <property type="match status" value="1"/>
</dbReference>
<dbReference type="GO" id="GO:0016838">
    <property type="term" value="F:carbon-oxygen lyase activity, acting on phosphates"/>
    <property type="evidence" value="ECO:0007669"/>
    <property type="project" value="InterPro"/>
</dbReference>
<comment type="caution">
    <text evidence="3">The sequence shown here is derived from an EMBL/GenBank/DDBJ whole genome shotgun (WGS) entry which is preliminary data.</text>
</comment>
<organism evidence="3 4">
    <name type="scientific">Penicillium nordicum</name>
    <dbReference type="NCBI Taxonomy" id="229535"/>
    <lineage>
        <taxon>Eukaryota</taxon>
        <taxon>Fungi</taxon>
        <taxon>Dikarya</taxon>
        <taxon>Ascomycota</taxon>
        <taxon>Pezizomycotina</taxon>
        <taxon>Eurotiomycetes</taxon>
        <taxon>Eurotiomycetidae</taxon>
        <taxon>Eurotiales</taxon>
        <taxon>Aspergillaceae</taxon>
        <taxon>Penicillium</taxon>
    </lineage>
</organism>
<keyword evidence="2" id="KW-0456">Lyase</keyword>
<dbReference type="OrthoDB" id="2998174at2759"/>
<dbReference type="STRING" id="229535.A0A0M9WDD5"/>
<evidence type="ECO:0000256" key="2">
    <source>
        <dbReference type="ARBA" id="ARBA00023239"/>
    </source>
</evidence>
<dbReference type="Pfam" id="PF06330">
    <property type="entry name" value="TRI5"/>
    <property type="match status" value="1"/>
</dbReference>
<comment type="similarity">
    <text evidence="1">Belongs to the trichodiene synthase family.</text>
</comment>
<reference evidence="3 4" key="1">
    <citation type="submission" date="2015-08" db="EMBL/GenBank/DDBJ databases">
        <title>Genome sequencing of Penicillium nordicum.</title>
        <authorList>
            <person name="Nguyen H.D."/>
            <person name="Seifert K.A."/>
        </authorList>
    </citation>
    <scope>NUCLEOTIDE SEQUENCE [LARGE SCALE GENOMIC DNA]</scope>
    <source>
        <strain evidence="3 4">DAOMC 185683</strain>
    </source>
</reference>
<evidence type="ECO:0000256" key="1">
    <source>
        <dbReference type="ARBA" id="ARBA00007946"/>
    </source>
</evidence>
<name>A0A0M9WDD5_9EURO</name>
<dbReference type="AlphaFoldDB" id="A0A0M9WDD5"/>
<dbReference type="InterPro" id="IPR024652">
    <property type="entry name" value="Trichodiene_synth"/>
</dbReference>
<protein>
    <recommendedName>
        <fullName evidence="5">Terpene synthase</fullName>
    </recommendedName>
</protein>
<gene>
    <name evidence="3" type="ORF">ACN38_g8524</name>
</gene>
<dbReference type="Proteomes" id="UP000037696">
    <property type="component" value="Unassembled WGS sequence"/>
</dbReference>
<evidence type="ECO:0000313" key="3">
    <source>
        <dbReference type="EMBL" id="KOS40623.1"/>
    </source>
</evidence>
<dbReference type="SUPFAM" id="SSF48576">
    <property type="entry name" value="Terpenoid synthases"/>
    <property type="match status" value="1"/>
</dbReference>
<proteinExistence type="inferred from homology"/>
<evidence type="ECO:0008006" key="5">
    <source>
        <dbReference type="Google" id="ProtNLM"/>
    </source>
</evidence>
<keyword evidence="4" id="KW-1185">Reference proteome</keyword>
<dbReference type="EMBL" id="LHQQ01000157">
    <property type="protein sequence ID" value="KOS40623.1"/>
    <property type="molecule type" value="Genomic_DNA"/>
</dbReference>
<sequence>MDIGLSLRGKSNGADEIMSKEGLERVIDCFLREISFKKPKTETNMELRQRVEDRLKTCAVNEWMKRLQLGMNWAVSLASLGYPFASLEEQAEISVYTLIAMTIDNITDESLPTLERFTSQLVLGQPPEHELLRAFPTSLSSQQRLFGKFGGDMVVKASMEFFSASVLENRHNTLHTPPAAKDWPVYFHHKTGINEAYAFFCFPESIAPEDEKLGLYVAAIPSLMLFIAYTTDILSFYKENIKSDDPTSIIRTYSKIHGLALAQSLNKFKNDAVEAMENVRSVCDPVLLNYINQFSNSFIYWHLVIGRYQLEELDIYY</sequence>
<accession>A0A0M9WDD5</accession>